<evidence type="ECO:0000313" key="1">
    <source>
        <dbReference type="EMBL" id="TBF02145.1"/>
    </source>
</evidence>
<dbReference type="AlphaFoldDB" id="A0AAE8TYD3"/>
<dbReference type="EMBL" id="SIKX01000006">
    <property type="protein sequence ID" value="TBF02145.1"/>
    <property type="molecule type" value="Genomic_DNA"/>
</dbReference>
<evidence type="ECO:0000313" key="2">
    <source>
        <dbReference type="Proteomes" id="UP000291892"/>
    </source>
</evidence>
<dbReference type="Proteomes" id="UP000291892">
    <property type="component" value="Unassembled WGS sequence"/>
</dbReference>
<reference evidence="1 2" key="1">
    <citation type="submission" date="2019-02" db="EMBL/GenBank/DDBJ databases">
        <title>The genomic architecture of introgression among sibling species of bacteria.</title>
        <authorList>
            <person name="Cavassim M.I.A."/>
            <person name="Moeskjaer S."/>
            <person name="Moslemi C."/>
            <person name="Fields B."/>
            <person name="Bachmann A."/>
            <person name="Vilhjalmsson B."/>
            <person name="Schierup M.H."/>
            <person name="Young J.P.W."/>
            <person name="Andersen S.U."/>
        </authorList>
    </citation>
    <scope>NUCLEOTIDE SEQUENCE [LARGE SCALE GENOMIC DNA]</scope>
    <source>
        <strain evidence="1 2">SM42</strain>
    </source>
</reference>
<proteinExistence type="predicted"/>
<name>A0AAE8TYD3_9HYPH</name>
<comment type="caution">
    <text evidence="1">The sequence shown here is derived from an EMBL/GenBank/DDBJ whole genome shotgun (WGS) entry which is preliminary data.</text>
</comment>
<protein>
    <submittedName>
        <fullName evidence="1">Uncharacterized protein</fullName>
    </submittedName>
</protein>
<accession>A0AAE8TYD3</accession>
<dbReference type="RefSeq" id="WP_130769692.1">
    <property type="nucleotide sequence ID" value="NZ_SIKX01000006.1"/>
</dbReference>
<sequence length="192" mass="21039">MKSQDIVILLKLISLQDQEIAKGMDQLRSESIGGDPYSVRNLEALLGISKTEIAQSIRRSVASGIARKDNIPSEPRPHRRNLFDFIAKGLKFVFPAKVGPMQRGLPTAFAAPMLNGLLVSGGTYDYVWPHASGHEMGQSVEPLFRSVPEAALKDERLYEYLALVDAIRLGNQREAALAADHLKSKITSGRGS</sequence>
<gene>
    <name evidence="1" type="ORF">ELG94_35055</name>
</gene>
<organism evidence="1 2">
    <name type="scientific">Rhizobium ruizarguesonis</name>
    <dbReference type="NCBI Taxonomy" id="2081791"/>
    <lineage>
        <taxon>Bacteria</taxon>
        <taxon>Pseudomonadati</taxon>
        <taxon>Pseudomonadota</taxon>
        <taxon>Alphaproteobacteria</taxon>
        <taxon>Hyphomicrobiales</taxon>
        <taxon>Rhizobiaceae</taxon>
        <taxon>Rhizobium/Agrobacterium group</taxon>
        <taxon>Rhizobium</taxon>
    </lineage>
</organism>